<feature type="domain" description="Reverse transcriptase" evidence="11">
    <location>
        <begin position="765"/>
        <end position="1016"/>
    </location>
</feature>
<name>A0A1Q9DU36_SYMMI</name>
<dbReference type="GO" id="GO:0009507">
    <property type="term" value="C:chloroplast"/>
    <property type="evidence" value="ECO:0007669"/>
    <property type="project" value="UniProtKB-SubCell"/>
</dbReference>
<keyword evidence="10" id="KW-0732">Signal</keyword>
<dbReference type="GO" id="GO:0016020">
    <property type="term" value="C:membrane"/>
    <property type="evidence" value="ECO:0007669"/>
    <property type="project" value="InterPro"/>
</dbReference>
<evidence type="ECO:0000256" key="2">
    <source>
        <dbReference type="ARBA" id="ARBA00022528"/>
    </source>
</evidence>
<dbReference type="Gene3D" id="2.102.10.10">
    <property type="entry name" value="Rieske [2Fe-2S] iron-sulphur domain"/>
    <property type="match status" value="1"/>
</dbReference>
<evidence type="ECO:0000256" key="5">
    <source>
        <dbReference type="ARBA" id="ARBA00022714"/>
    </source>
</evidence>
<evidence type="ECO:0000256" key="6">
    <source>
        <dbReference type="ARBA" id="ARBA00022723"/>
    </source>
</evidence>
<dbReference type="PROSITE" id="PS50878">
    <property type="entry name" value="RT_POL"/>
    <property type="match status" value="1"/>
</dbReference>
<dbReference type="InterPro" id="IPR036691">
    <property type="entry name" value="Endo/exonu/phosph_ase_sf"/>
</dbReference>
<dbReference type="Pfam" id="PF00504">
    <property type="entry name" value="Chloroa_b-bind"/>
    <property type="match status" value="1"/>
</dbReference>
<dbReference type="GO" id="GO:0016168">
    <property type="term" value="F:chlorophyll binding"/>
    <property type="evidence" value="ECO:0007669"/>
    <property type="project" value="UniProtKB-KW"/>
</dbReference>
<dbReference type="SUPFAM" id="SSF103511">
    <property type="entry name" value="Chlorophyll a-b binding protein"/>
    <property type="match status" value="1"/>
</dbReference>
<feature type="binding site" evidence="9">
    <location>
        <position position="1772"/>
    </location>
    <ligand>
        <name>chlorophyll a</name>
        <dbReference type="ChEBI" id="CHEBI:58416"/>
        <label>1</label>
    </ligand>
</feature>
<keyword evidence="14" id="KW-1185">Reference proteome</keyword>
<dbReference type="PANTHER" id="PTHR21649">
    <property type="entry name" value="CHLOROPHYLL A/B BINDING PROTEIN"/>
    <property type="match status" value="1"/>
</dbReference>
<dbReference type="OrthoDB" id="424068at2759"/>
<dbReference type="GO" id="GO:0003676">
    <property type="term" value="F:nucleic acid binding"/>
    <property type="evidence" value="ECO:0007669"/>
    <property type="project" value="InterPro"/>
</dbReference>
<dbReference type="SUPFAM" id="SSF56219">
    <property type="entry name" value="DNase I-like"/>
    <property type="match status" value="1"/>
</dbReference>
<dbReference type="Gene3D" id="3.30.420.10">
    <property type="entry name" value="Ribonuclease H-like superfamily/Ribonuclease H"/>
    <property type="match status" value="1"/>
</dbReference>
<keyword evidence="6" id="KW-0479">Metal-binding</keyword>
<keyword evidence="5" id="KW-0001">2Fe-2S</keyword>
<evidence type="ECO:0000256" key="9">
    <source>
        <dbReference type="PIRSR" id="PIRSR601344-1"/>
    </source>
</evidence>
<keyword evidence="9" id="KW-0148">Chlorophyll</keyword>
<feature type="signal peptide" evidence="10">
    <location>
        <begin position="1"/>
        <end position="18"/>
    </location>
</feature>
<dbReference type="SUPFAM" id="SSF53098">
    <property type="entry name" value="Ribonuclease H-like"/>
    <property type="match status" value="1"/>
</dbReference>
<feature type="binding site" description="axial binding residue" evidence="9">
    <location>
        <position position="1676"/>
    </location>
    <ligand>
        <name>chlorophyll b</name>
        <dbReference type="ChEBI" id="CHEBI:61721"/>
        <label>1</label>
    </ligand>
    <ligandPart>
        <name>Mg</name>
        <dbReference type="ChEBI" id="CHEBI:25107"/>
    </ligandPart>
</feature>
<evidence type="ECO:0000259" key="12">
    <source>
        <dbReference type="PROSITE" id="PS51296"/>
    </source>
</evidence>
<proteinExistence type="predicted"/>
<evidence type="ECO:0000256" key="3">
    <source>
        <dbReference type="ARBA" id="ARBA00022531"/>
    </source>
</evidence>
<dbReference type="InterPro" id="IPR000477">
    <property type="entry name" value="RT_dom"/>
</dbReference>
<feature type="binding site" evidence="9">
    <location>
        <position position="1775"/>
    </location>
    <ligand>
        <name>chlorophyll a</name>
        <dbReference type="ChEBI" id="CHEBI:58416"/>
        <label>1</label>
    </ligand>
</feature>
<dbReference type="EMBL" id="LSRX01000388">
    <property type="protein sequence ID" value="OLP98695.1"/>
    <property type="molecule type" value="Genomic_DNA"/>
</dbReference>
<dbReference type="GO" id="GO:0046872">
    <property type="term" value="F:metal ion binding"/>
    <property type="evidence" value="ECO:0007669"/>
    <property type="project" value="UniProtKB-KW"/>
</dbReference>
<feature type="binding site" evidence="9">
    <location>
        <position position="1646"/>
    </location>
    <ligand>
        <name>chlorophyll a</name>
        <dbReference type="ChEBI" id="CHEBI:58416"/>
        <label>1</label>
    </ligand>
</feature>
<keyword evidence="3" id="KW-0602">Photosynthesis</keyword>
<dbReference type="InterPro" id="IPR043502">
    <property type="entry name" value="DNA/RNA_pol_sf"/>
</dbReference>
<keyword evidence="8" id="KW-0411">Iron-sulfur</keyword>
<dbReference type="Proteomes" id="UP000186817">
    <property type="component" value="Unassembled WGS sequence"/>
</dbReference>
<dbReference type="GO" id="GO:0003824">
    <property type="term" value="F:catalytic activity"/>
    <property type="evidence" value="ECO:0007669"/>
    <property type="project" value="InterPro"/>
</dbReference>
<comment type="caution">
    <text evidence="13">The sequence shown here is derived from an EMBL/GenBank/DDBJ whole genome shotgun (WGS) entry which is preliminary data.</text>
</comment>
<feature type="binding site" evidence="9">
    <location>
        <position position="1671"/>
    </location>
    <ligand>
        <name>chlorophyll a</name>
        <dbReference type="ChEBI" id="CHEBI:58416"/>
        <label>1</label>
    </ligand>
</feature>
<keyword evidence="7" id="KW-0408">Iron</keyword>
<keyword evidence="2" id="KW-0150">Chloroplast</keyword>
<protein>
    <submittedName>
        <fullName evidence="13">LINE-1 retrotransposable element ORF2 protein</fullName>
    </submittedName>
</protein>
<feature type="binding site" evidence="9">
    <location>
        <position position="1771"/>
    </location>
    <ligand>
        <name>chlorophyll a</name>
        <dbReference type="ChEBI" id="CHEBI:58416"/>
        <label>1</label>
    </ligand>
</feature>
<organism evidence="13 14">
    <name type="scientific">Symbiodinium microadriaticum</name>
    <name type="common">Dinoflagellate</name>
    <name type="synonym">Zooxanthella microadriatica</name>
    <dbReference type="NCBI Taxonomy" id="2951"/>
    <lineage>
        <taxon>Eukaryota</taxon>
        <taxon>Sar</taxon>
        <taxon>Alveolata</taxon>
        <taxon>Dinophyceae</taxon>
        <taxon>Suessiales</taxon>
        <taxon>Symbiodiniaceae</taxon>
        <taxon>Symbiodinium</taxon>
    </lineage>
</organism>
<dbReference type="InterPro" id="IPR005135">
    <property type="entry name" value="Endo/exonuclease/phosphatase"/>
</dbReference>
<dbReference type="InterPro" id="IPR036397">
    <property type="entry name" value="RNaseH_sf"/>
</dbReference>
<dbReference type="Pfam" id="PF00355">
    <property type="entry name" value="Rieske"/>
    <property type="match status" value="1"/>
</dbReference>
<dbReference type="Pfam" id="PF00078">
    <property type="entry name" value="RVT_1"/>
    <property type="match status" value="1"/>
</dbReference>
<dbReference type="GO" id="GO:0051537">
    <property type="term" value="F:2 iron, 2 sulfur cluster binding"/>
    <property type="evidence" value="ECO:0007669"/>
    <property type="project" value="UniProtKB-KW"/>
</dbReference>
<dbReference type="SUPFAM" id="SSF56672">
    <property type="entry name" value="DNA/RNA polymerases"/>
    <property type="match status" value="1"/>
</dbReference>
<dbReference type="InterPro" id="IPR012337">
    <property type="entry name" value="RNaseH-like_sf"/>
</dbReference>
<feature type="chain" id="PRO_5012548175" evidence="10">
    <location>
        <begin position="19"/>
        <end position="1990"/>
    </location>
</feature>
<evidence type="ECO:0000256" key="10">
    <source>
        <dbReference type="SAM" id="SignalP"/>
    </source>
</evidence>
<accession>A0A1Q9DU36</accession>
<dbReference type="Gene3D" id="3.60.10.10">
    <property type="entry name" value="Endonuclease/exonuclease/phosphatase"/>
    <property type="match status" value="1"/>
</dbReference>
<feature type="binding site" evidence="9">
    <location>
        <position position="1640"/>
    </location>
    <ligand>
        <name>chlorophyll a</name>
        <dbReference type="ChEBI" id="CHEBI:58416"/>
        <label>1</label>
    </ligand>
</feature>
<evidence type="ECO:0000256" key="1">
    <source>
        <dbReference type="ARBA" id="ARBA00004229"/>
    </source>
</evidence>
<feature type="domain" description="Rieske" evidence="12">
    <location>
        <begin position="1845"/>
        <end position="1946"/>
    </location>
</feature>
<sequence length="1990" mass="217906">MLFSAAALCLFFVPPTKRAPKERSHGGGFYCAIFQRQQLEPANRHCTDNSPRNPAGKRILRGGGEGLIGTSADWKCPFCKFGLPSGVKESLSKSVFQLGVRRHRLDAHPEVPIATWKSRNITANVVQGTKRRLANQRRRVTILTKGPPKVAQGEYEVFRWPQIHPRRWLTYKARKFLLSEPLTLRLSHAFRCKRCGGSYATASAASNHSCTRDTATVQARIQRQIQRLDVEEKRGCLFYIMKRFVTLNVGKGGAAKLHDIIHLFCELGAHAMALQEIDLNAASAPGAVTLCRLFGFYLYLGALDETNMHRTAVLASTPGVPFRLDVPDPARATAVSFEFLQAGSLRKVVFVSLYGHAWDKQRATNHAVAVAAACRACSQHWVVLGDFNVEEEEEPMAAQLVCAWHRSLDEPFLAEGPLPPTSAGGRRIDYGWGSWSLPATATSTSPGLADHSAVGYCFDLDAPSGCRGPPRVPCGDRSDEVLTEAAWTAVWDGRRQAFADAVAALDVDKAWSLLSSSAEEVLRARCQDNHSVPRHCLWEPRRDVHCHKAAWVKESLLLVTLRRLRRRLLHLRYGCEDGRLVAKIRRSLLWLGEAFPQVLSFCEEPDSEELLTVVEDLVSAEVAQQKSQALRRWREDTRDDVCAQRAWIKRRGQAEVEAARPAGPPLCALRRAAHPAVVVRQAAADWGLRWTRPSSVPLGDAARIFDSLPQHPPAAALDLNCSGSDLRAINKAMFGKACGPDSWTPEHLGRLPGSFWEAMAILWQTIATSARVPEIWRRARVALLDKPRGGFRPLSILCLGWRIGAKWFLSRLEAWVDTWVNHQTLGGLKGRCVKDLLTQLLAAAEDDNLVLAQDLEKFFDSILVDHLAIGLQRLGAPPELQALVESFYGDHWRIFSRNGVLGGQWLRCTRGIAQGCPLSPLLGAVLMAAWSAWVASPSSEVEALSFVDDRYMLSASSSSLSQAASRSDEFDRALLFRCDRSKCGLASSTSRTAGPLLAQALDYEHKAQLQALGIVINFEDRGVPSLANFCLPEARRKLRLIRGVVQCLRHRRLHTQALVLPLFTWAGAFAVISESEAYSLRHEALFFGREHLVETPPCVLLEILGWRCDPVFMRHWSVLAEVVRLHGHLRAWQETAPLAVALRPWHRVLSAALRVLNELQWWTDDGMALLFFFSGSLTGIAVSRFNVVEELPEAFIEVVSTLPGGWTFLESPLALSLSFEGTVSTTSTHGQPVTGCSTWWLQGFGWRPPLTCRCGLAEPSRPHLLWVCEAFRHLAPPGVPTNRVEERLLAKVVPEMPSPPVVLAVDEFLDSLAEEVHHLPAAPEGFLLATDGSCVTEVSAVAFALLGGGTCGLGVPGEDQTPYKAEVQALLWLLEALLRAGRPGCYFVLVDCTAALDAARGKGHLRKLCDRFTALWTLLATAGIKVTLHWIPSHGKRAPHGWRPPGSFSEAQARLLNQAADAEARRLAARRARGSARQLCCQARRDADTVGDVDFFLVVAFVAPVTSKSLPTAQLASSAPAPQGPSSPSTLLGGSAALGAAAVVALVASSSGRRRVARRAEQELAKLPKHMQPVDMNKPAAQTHAVDHGEYPAYVKGKNENSMMPQLVGDWGTPVPGSYKECLTLIGPDVEVGLSTGTPWDPLGFSKLYDRNFEFNGNMTFPHVQWLRESELKHGRCAMLAIVGIFAQGAFHIDGYPEAPWYEALKACYDKPQGIVGLGIAQISAFAMIIEGKFFPKDSWIGQMDREPGDLGFDPLKLSKDAESMKSMQLKELKNGRLAMMAFMSHVVGHYLPGSVPGVSALPRETAAAQAPAFCGTTASQPESTAKTAARYTTQTILPSLAWIKSGVKASELQPKQLKALTLAGNDVLIGKTEAGALFCVGNLCPHIGTPMSEGADVIGDVIVCPLHGSSFKVTTGELLDWCVSPPIIGPLTGLIVEKKNLLVFEVRQGGLLGTGDVEVLVDTNAKKAYEAWYWKGLLDAQGKDDGTYY</sequence>
<evidence type="ECO:0000313" key="13">
    <source>
        <dbReference type="EMBL" id="OLP98695.1"/>
    </source>
</evidence>
<comment type="subcellular location">
    <subcellularLocation>
        <location evidence="1">Plastid</location>
        <location evidence="1">Chloroplast</location>
    </subcellularLocation>
</comment>
<evidence type="ECO:0000256" key="7">
    <source>
        <dbReference type="ARBA" id="ARBA00023004"/>
    </source>
</evidence>
<feature type="binding site" evidence="9">
    <location>
        <position position="1674"/>
    </location>
    <ligand>
        <name>chlorophyll a</name>
        <dbReference type="ChEBI" id="CHEBI:58416"/>
        <label>1</label>
    </ligand>
</feature>
<reference evidence="13 14" key="1">
    <citation type="submission" date="2016-02" db="EMBL/GenBank/DDBJ databases">
        <title>Genome analysis of coral dinoflagellate symbionts highlights evolutionary adaptations to a symbiotic lifestyle.</title>
        <authorList>
            <person name="Aranda M."/>
            <person name="Li Y."/>
            <person name="Liew Y.J."/>
            <person name="Baumgarten S."/>
            <person name="Simakov O."/>
            <person name="Wilson M."/>
            <person name="Piel J."/>
            <person name="Ashoor H."/>
            <person name="Bougouffa S."/>
            <person name="Bajic V.B."/>
            <person name="Ryu T."/>
            <person name="Ravasi T."/>
            <person name="Bayer T."/>
            <person name="Micklem G."/>
            <person name="Kim H."/>
            <person name="Bhak J."/>
            <person name="Lajeunesse T.C."/>
            <person name="Voolstra C.R."/>
        </authorList>
    </citation>
    <scope>NUCLEOTIDE SEQUENCE [LARGE SCALE GENOMIC DNA]</scope>
    <source>
        <strain evidence="13 14">CCMP2467</strain>
    </source>
</reference>
<dbReference type="PROSITE" id="PS51296">
    <property type="entry name" value="RIESKE"/>
    <property type="match status" value="1"/>
</dbReference>
<dbReference type="Pfam" id="PF03372">
    <property type="entry name" value="Exo_endo_phos"/>
    <property type="match status" value="1"/>
</dbReference>
<keyword evidence="4" id="KW-0934">Plastid</keyword>
<dbReference type="InterPro" id="IPR036922">
    <property type="entry name" value="Rieske_2Fe-2S_sf"/>
</dbReference>
<gene>
    <name evidence="13" type="ORF">AK812_SmicGene18792</name>
</gene>
<dbReference type="InterPro" id="IPR017941">
    <property type="entry name" value="Rieske_2Fe-2S"/>
</dbReference>
<evidence type="ECO:0000313" key="14">
    <source>
        <dbReference type="Proteomes" id="UP000186817"/>
    </source>
</evidence>
<evidence type="ECO:0000259" key="11">
    <source>
        <dbReference type="PROSITE" id="PS50878"/>
    </source>
</evidence>
<dbReference type="SUPFAM" id="SSF50022">
    <property type="entry name" value="ISP domain"/>
    <property type="match status" value="1"/>
</dbReference>
<keyword evidence="9" id="KW-0157">Chromophore</keyword>
<evidence type="ECO:0000256" key="4">
    <source>
        <dbReference type="ARBA" id="ARBA00022640"/>
    </source>
</evidence>
<evidence type="ECO:0000256" key="8">
    <source>
        <dbReference type="ARBA" id="ARBA00023014"/>
    </source>
</evidence>
<dbReference type="Gene3D" id="1.10.3460.10">
    <property type="entry name" value="Chlorophyll a/b binding protein domain"/>
    <property type="match status" value="1"/>
</dbReference>
<feature type="binding site" evidence="9">
    <location>
        <position position="1777"/>
    </location>
    <ligand>
        <name>chlorophyll a</name>
        <dbReference type="ChEBI" id="CHEBI:58416"/>
        <label>1</label>
    </ligand>
</feature>
<dbReference type="InterPro" id="IPR001344">
    <property type="entry name" value="Chloro_AB-bd_pln"/>
</dbReference>
<dbReference type="GO" id="GO:0009765">
    <property type="term" value="P:photosynthesis, light harvesting"/>
    <property type="evidence" value="ECO:0007669"/>
    <property type="project" value="InterPro"/>
</dbReference>
<feature type="binding site" description="axial binding residue" evidence="9">
    <location>
        <position position="1716"/>
    </location>
    <ligand>
        <name>chlorophyll b</name>
        <dbReference type="ChEBI" id="CHEBI:61721"/>
        <label>1</label>
    </ligand>
    <ligandPart>
        <name>Mg</name>
        <dbReference type="ChEBI" id="CHEBI:25107"/>
    </ligandPart>
</feature>
<dbReference type="InterPro" id="IPR022796">
    <property type="entry name" value="Chloroa_b-bind"/>
</dbReference>